<dbReference type="InterPro" id="IPR012337">
    <property type="entry name" value="RNaseH-like_sf"/>
</dbReference>
<protein>
    <submittedName>
        <fullName evidence="2">Zinc finger MYM-type protein 1-like</fullName>
    </submittedName>
</protein>
<accession>A0A6G0W1Q1</accession>
<organism evidence="2 3">
    <name type="scientific">Aphis craccivora</name>
    <name type="common">Cowpea aphid</name>
    <dbReference type="NCBI Taxonomy" id="307492"/>
    <lineage>
        <taxon>Eukaryota</taxon>
        <taxon>Metazoa</taxon>
        <taxon>Ecdysozoa</taxon>
        <taxon>Arthropoda</taxon>
        <taxon>Hexapoda</taxon>
        <taxon>Insecta</taxon>
        <taxon>Pterygota</taxon>
        <taxon>Neoptera</taxon>
        <taxon>Paraneoptera</taxon>
        <taxon>Hemiptera</taxon>
        <taxon>Sternorrhyncha</taxon>
        <taxon>Aphidomorpha</taxon>
        <taxon>Aphidoidea</taxon>
        <taxon>Aphididae</taxon>
        <taxon>Aphidini</taxon>
        <taxon>Aphis</taxon>
        <taxon>Aphis</taxon>
    </lineage>
</organism>
<evidence type="ECO:0000313" key="3">
    <source>
        <dbReference type="Proteomes" id="UP000478052"/>
    </source>
</evidence>
<keyword evidence="3" id="KW-1185">Reference proteome</keyword>
<evidence type="ECO:0000313" key="2">
    <source>
        <dbReference type="EMBL" id="KAF0719256.1"/>
    </source>
</evidence>
<feature type="domain" description="TTF-type" evidence="1">
    <location>
        <begin position="137"/>
        <end position="223"/>
    </location>
</feature>
<dbReference type="PANTHER" id="PTHR45749:SF37">
    <property type="entry name" value="OS05G0311600 PROTEIN"/>
    <property type="match status" value="1"/>
</dbReference>
<dbReference type="InterPro" id="IPR025398">
    <property type="entry name" value="DUF4371"/>
</dbReference>
<gene>
    <name evidence="2" type="ORF">FWK35_00030644</name>
</gene>
<proteinExistence type="predicted"/>
<sequence length="785" mass="90583">MMSEKSTFIESSRGKPLIIRDSYKYFLAYNLNGFSPNVEVETYIKTGLMDEDEKMSSCSSDNNDTDFSSVSSEDSLEINEPAFSLNGDTSKYNNEKISSARKVSGPSDIAQTIEEGPVQPKLRNYPKSVTGEGKSKRTRSFKSSWFEQYEWIEYSRLENSVYCFPCRFFALNNPDSIFTSSGYKNWKNAMSSKGFPRHNSSIDHKNCCQTWLDYKGNKEKNISVLSLISADHARLVNENRRYMKSIILSVRMLAIQGSAFRDHRENEQSLNRGNFIEIMNLIASFDDTVHKKINGPKNARYLHHSIQTEIIHIMANIILSKISYEINCVSCFSIVIMYYYQDEIKERFLGFTPLKKLDANSLFVHIKHLLCDCKIDMNKCVAQTYDGANVIRGHISGVQALFRKEVPYSYYIHCNNHRLNLVLLDEAKNVEEAVPQLDIMKYLFSCLDQQYTVDLSSYRKKVGKCKPIELKRLCMTRWSSQIHSCRALKSVLDIVLLLLNNIVLVKTDRSSEAVGLLNMIDFQFIYLLYLFNDLLSEIHIVSKYLQGVNADITTNESLNNRRNNQESHHKLYKEVEKKAISLSIKLPSDQQQQNRVKKVPKYLEKFLCTVQNVEKQSNTSEDDYKIKIMISEIDKRFMQNEEFLISITALHPQSPHFLKYDNIEPLAIAYSSDCNSIKSDFLKLYEIAFSEMYTLCCIVITIPVSSAACERTFSCMKRVKNYLRNSMNNDLMSNLISDELHKNVHNHLPSPKKVNRQIVNNACQRKAIDDLFSRPKKVILKELGQ</sequence>
<dbReference type="Proteomes" id="UP000478052">
    <property type="component" value="Unassembled WGS sequence"/>
</dbReference>
<dbReference type="Pfam" id="PF05699">
    <property type="entry name" value="Dimer_Tnp_hAT"/>
    <property type="match status" value="1"/>
</dbReference>
<feature type="non-terminal residue" evidence="2">
    <location>
        <position position="785"/>
    </location>
</feature>
<dbReference type="SMART" id="SM00597">
    <property type="entry name" value="ZnF_TTF"/>
    <property type="match status" value="1"/>
</dbReference>
<dbReference type="GO" id="GO:0046983">
    <property type="term" value="F:protein dimerization activity"/>
    <property type="evidence" value="ECO:0007669"/>
    <property type="project" value="InterPro"/>
</dbReference>
<dbReference type="EMBL" id="VUJU01009580">
    <property type="protein sequence ID" value="KAF0719256.1"/>
    <property type="molecule type" value="Genomic_DNA"/>
</dbReference>
<reference evidence="2 3" key="1">
    <citation type="submission" date="2019-08" db="EMBL/GenBank/DDBJ databases">
        <title>Whole genome of Aphis craccivora.</title>
        <authorList>
            <person name="Voronova N.V."/>
            <person name="Shulinski R.S."/>
            <person name="Bandarenka Y.V."/>
            <person name="Zhorov D.G."/>
            <person name="Warner D."/>
        </authorList>
    </citation>
    <scope>NUCLEOTIDE SEQUENCE [LARGE SCALE GENOMIC DNA]</scope>
    <source>
        <strain evidence="2">180601</strain>
        <tissue evidence="2">Whole Body</tissue>
    </source>
</reference>
<dbReference type="AlphaFoldDB" id="A0A6G0W1Q1"/>
<evidence type="ECO:0000259" key="1">
    <source>
        <dbReference type="SMART" id="SM00597"/>
    </source>
</evidence>
<dbReference type="Pfam" id="PF14291">
    <property type="entry name" value="DUF4371"/>
    <property type="match status" value="1"/>
</dbReference>
<dbReference type="InterPro" id="IPR008906">
    <property type="entry name" value="HATC_C_dom"/>
</dbReference>
<comment type="caution">
    <text evidence="2">The sequence shown here is derived from an EMBL/GenBank/DDBJ whole genome shotgun (WGS) entry which is preliminary data.</text>
</comment>
<dbReference type="InterPro" id="IPR006580">
    <property type="entry name" value="Znf_TTF"/>
</dbReference>
<dbReference type="PANTHER" id="PTHR45749">
    <property type="match status" value="1"/>
</dbReference>
<dbReference type="SUPFAM" id="SSF53098">
    <property type="entry name" value="Ribonuclease H-like"/>
    <property type="match status" value="1"/>
</dbReference>
<dbReference type="OrthoDB" id="6613683at2759"/>
<name>A0A6G0W1Q1_APHCR</name>